<keyword evidence="2" id="KW-1185">Reference proteome</keyword>
<organism evidence="1 2">
    <name type="scientific">Periplaneta americana</name>
    <name type="common">American cockroach</name>
    <name type="synonym">Blatta americana</name>
    <dbReference type="NCBI Taxonomy" id="6978"/>
    <lineage>
        <taxon>Eukaryota</taxon>
        <taxon>Metazoa</taxon>
        <taxon>Ecdysozoa</taxon>
        <taxon>Arthropoda</taxon>
        <taxon>Hexapoda</taxon>
        <taxon>Insecta</taxon>
        <taxon>Pterygota</taxon>
        <taxon>Neoptera</taxon>
        <taxon>Polyneoptera</taxon>
        <taxon>Dictyoptera</taxon>
        <taxon>Blattodea</taxon>
        <taxon>Blattoidea</taxon>
        <taxon>Blattidae</taxon>
        <taxon>Blattinae</taxon>
        <taxon>Periplaneta</taxon>
    </lineage>
</organism>
<evidence type="ECO:0008006" key="3">
    <source>
        <dbReference type="Google" id="ProtNLM"/>
    </source>
</evidence>
<protein>
    <recommendedName>
        <fullName evidence="3">DUF4817 domain-containing protein</fullName>
    </recommendedName>
</protein>
<gene>
    <name evidence="1" type="ORF">ANN_18461</name>
</gene>
<proteinExistence type="predicted"/>
<name>A0ABQ8SQ62_PERAM</name>
<sequence>MTLDASWTKMRLLYMISTCCRPRVPSVYSNPLCQMSFVRDRAYFRTKPLGDGIQRRVHYYSSIASSICAVYEQTTAVQLVIDARRWNMTLALRSEKQLNVTKRGRTVAMVTTAELPMLQFPNEYYNCTKGGVDSLDQKCANYSSSRQTCNLHSMNQRCMKIVPMSVINVQKHYRTKFGADPPSVPKIRKWYTYLKARIFASGCDSIHTY</sequence>
<evidence type="ECO:0000313" key="2">
    <source>
        <dbReference type="Proteomes" id="UP001148838"/>
    </source>
</evidence>
<reference evidence="1 2" key="1">
    <citation type="journal article" date="2022" name="Allergy">
        <title>Genome assembly and annotation of Periplaneta americana reveal a comprehensive cockroach allergen profile.</title>
        <authorList>
            <person name="Wang L."/>
            <person name="Xiong Q."/>
            <person name="Saelim N."/>
            <person name="Wang L."/>
            <person name="Nong W."/>
            <person name="Wan A.T."/>
            <person name="Shi M."/>
            <person name="Liu X."/>
            <person name="Cao Q."/>
            <person name="Hui J.H.L."/>
            <person name="Sookrung N."/>
            <person name="Leung T.F."/>
            <person name="Tungtrongchitr A."/>
            <person name="Tsui S.K.W."/>
        </authorList>
    </citation>
    <scope>NUCLEOTIDE SEQUENCE [LARGE SCALE GENOMIC DNA]</scope>
    <source>
        <strain evidence="1">PWHHKU_190912</strain>
    </source>
</reference>
<dbReference type="EMBL" id="JAJSOF020000023">
    <property type="protein sequence ID" value="KAJ4435842.1"/>
    <property type="molecule type" value="Genomic_DNA"/>
</dbReference>
<dbReference type="Proteomes" id="UP001148838">
    <property type="component" value="Unassembled WGS sequence"/>
</dbReference>
<evidence type="ECO:0000313" key="1">
    <source>
        <dbReference type="EMBL" id="KAJ4435842.1"/>
    </source>
</evidence>
<comment type="caution">
    <text evidence="1">The sequence shown here is derived from an EMBL/GenBank/DDBJ whole genome shotgun (WGS) entry which is preliminary data.</text>
</comment>
<accession>A0ABQ8SQ62</accession>